<evidence type="ECO:0000256" key="1">
    <source>
        <dbReference type="SAM" id="MobiDB-lite"/>
    </source>
</evidence>
<dbReference type="AlphaFoldDB" id="A0AAE1CN21"/>
<comment type="caution">
    <text evidence="2">The sequence shown here is derived from an EMBL/GenBank/DDBJ whole genome shotgun (WGS) entry which is preliminary data.</text>
</comment>
<evidence type="ECO:0000313" key="2">
    <source>
        <dbReference type="EMBL" id="KAK3719781.1"/>
    </source>
</evidence>
<keyword evidence="3" id="KW-1185">Reference proteome</keyword>
<feature type="region of interest" description="Disordered" evidence="1">
    <location>
        <begin position="31"/>
        <end position="52"/>
    </location>
</feature>
<sequence>MFLFLLIPDGHSTLSVCTSPDLQASQIDKTLNQQGSRSNEPQEQAPLFPSPSITASRSEKQLVVID</sequence>
<reference evidence="2" key="1">
    <citation type="journal article" date="2023" name="G3 (Bethesda)">
        <title>A reference genome for the long-term kleptoplast-retaining sea slug Elysia crispata morphotype clarki.</title>
        <authorList>
            <person name="Eastman K.E."/>
            <person name="Pendleton A.L."/>
            <person name="Shaikh M.A."/>
            <person name="Suttiyut T."/>
            <person name="Ogas R."/>
            <person name="Tomko P."/>
            <person name="Gavelis G."/>
            <person name="Widhalm J.R."/>
            <person name="Wisecaver J.H."/>
        </authorList>
    </citation>
    <scope>NUCLEOTIDE SEQUENCE</scope>
    <source>
        <strain evidence="2">ECLA1</strain>
    </source>
</reference>
<accession>A0AAE1CN21</accession>
<proteinExistence type="predicted"/>
<evidence type="ECO:0000313" key="3">
    <source>
        <dbReference type="Proteomes" id="UP001283361"/>
    </source>
</evidence>
<feature type="compositionally biased region" description="Polar residues" evidence="1">
    <location>
        <begin position="31"/>
        <end position="42"/>
    </location>
</feature>
<name>A0AAE1CN21_9GAST</name>
<gene>
    <name evidence="2" type="ORF">RRG08_040084</name>
</gene>
<dbReference type="EMBL" id="JAWDGP010007412">
    <property type="protein sequence ID" value="KAK3719781.1"/>
    <property type="molecule type" value="Genomic_DNA"/>
</dbReference>
<organism evidence="2 3">
    <name type="scientific">Elysia crispata</name>
    <name type="common">lettuce slug</name>
    <dbReference type="NCBI Taxonomy" id="231223"/>
    <lineage>
        <taxon>Eukaryota</taxon>
        <taxon>Metazoa</taxon>
        <taxon>Spiralia</taxon>
        <taxon>Lophotrochozoa</taxon>
        <taxon>Mollusca</taxon>
        <taxon>Gastropoda</taxon>
        <taxon>Heterobranchia</taxon>
        <taxon>Euthyneura</taxon>
        <taxon>Panpulmonata</taxon>
        <taxon>Sacoglossa</taxon>
        <taxon>Placobranchoidea</taxon>
        <taxon>Plakobranchidae</taxon>
        <taxon>Elysia</taxon>
    </lineage>
</organism>
<dbReference type="Proteomes" id="UP001283361">
    <property type="component" value="Unassembled WGS sequence"/>
</dbReference>
<protein>
    <submittedName>
        <fullName evidence="2">Uncharacterized protein</fullName>
    </submittedName>
</protein>